<dbReference type="InterPro" id="IPR019844">
    <property type="entry name" value="CSD_CS"/>
</dbReference>
<dbReference type="PROSITE" id="PS51857">
    <property type="entry name" value="CSD_2"/>
    <property type="match status" value="1"/>
</dbReference>
<dbReference type="GO" id="GO:0003676">
    <property type="term" value="F:nucleic acid binding"/>
    <property type="evidence" value="ECO:0007669"/>
    <property type="project" value="InterPro"/>
</dbReference>
<dbReference type="Pfam" id="PF00313">
    <property type="entry name" value="CSD"/>
    <property type="match status" value="1"/>
</dbReference>
<comment type="subcellular location">
    <subcellularLocation>
        <location evidence="1">Cytoplasm</location>
    </subcellularLocation>
</comment>
<dbReference type="InterPro" id="IPR008613">
    <property type="entry name" value="Excalibur_Ca-bd_domain"/>
</dbReference>
<evidence type="ECO:0000313" key="5">
    <source>
        <dbReference type="Proteomes" id="UP000509126"/>
    </source>
</evidence>
<organism evidence="4 5">
    <name type="scientific">Acinetobacter lwoffii</name>
    <dbReference type="NCBI Taxonomy" id="28090"/>
    <lineage>
        <taxon>Bacteria</taxon>
        <taxon>Pseudomonadati</taxon>
        <taxon>Pseudomonadota</taxon>
        <taxon>Gammaproteobacteria</taxon>
        <taxon>Moraxellales</taxon>
        <taxon>Moraxellaceae</taxon>
        <taxon>Acinetobacter</taxon>
    </lineage>
</organism>
<evidence type="ECO:0000256" key="1">
    <source>
        <dbReference type="RuleBase" id="RU000408"/>
    </source>
</evidence>
<dbReference type="PROSITE" id="PS00352">
    <property type="entry name" value="CSD_1"/>
    <property type="match status" value="1"/>
</dbReference>
<dbReference type="AlphaFoldDB" id="A0A2K8UPC8"/>
<dbReference type="InterPro" id="IPR011129">
    <property type="entry name" value="CSD"/>
</dbReference>
<dbReference type="CDD" id="cd04458">
    <property type="entry name" value="CSP_CDS"/>
    <property type="match status" value="1"/>
</dbReference>
<dbReference type="Proteomes" id="UP000509126">
    <property type="component" value="Chromosome"/>
</dbReference>
<proteinExistence type="predicted"/>
<evidence type="ECO:0000313" key="4">
    <source>
        <dbReference type="EMBL" id="QKU20839.1"/>
    </source>
</evidence>
<dbReference type="RefSeq" id="WP_004280762.1">
    <property type="nucleotide sequence ID" value="NZ_BBSQ01000001.1"/>
</dbReference>
<dbReference type="SMART" id="SM00357">
    <property type="entry name" value="CSP"/>
    <property type="match status" value="1"/>
</dbReference>
<keyword evidence="3" id="KW-1133">Transmembrane helix</keyword>
<feature type="transmembrane region" description="Helical" evidence="3">
    <location>
        <begin position="104"/>
        <end position="124"/>
    </location>
</feature>
<keyword evidence="3" id="KW-0472">Membrane</keyword>
<evidence type="ECO:0000256" key="2">
    <source>
        <dbReference type="SAM" id="MobiDB-lite"/>
    </source>
</evidence>
<accession>A0A2K8UPC8</accession>
<dbReference type="Pfam" id="PF05901">
    <property type="entry name" value="Excalibur"/>
    <property type="match status" value="1"/>
</dbReference>
<dbReference type="Gene3D" id="2.40.50.140">
    <property type="entry name" value="Nucleic acid-binding proteins"/>
    <property type="match status" value="1"/>
</dbReference>
<protein>
    <submittedName>
        <fullName evidence="4">Cold shock domain-containing protein</fullName>
    </submittedName>
</protein>
<feature type="compositionally biased region" description="Polar residues" evidence="2">
    <location>
        <begin position="176"/>
        <end position="196"/>
    </location>
</feature>
<dbReference type="STRING" id="28090.GCA_002119785_01915"/>
<keyword evidence="3" id="KW-0812">Transmembrane</keyword>
<dbReference type="InterPro" id="IPR012340">
    <property type="entry name" value="NA-bd_OB-fold"/>
</dbReference>
<dbReference type="EMBL" id="CP054803">
    <property type="protein sequence ID" value="QKU20839.1"/>
    <property type="molecule type" value="Genomic_DNA"/>
</dbReference>
<name>A0A2K8UPC8_ACILW</name>
<evidence type="ECO:0000256" key="3">
    <source>
        <dbReference type="SAM" id="Phobius"/>
    </source>
</evidence>
<sequence length="240" mass="27306">MFQEGKIKTYNEDRGFGFIQIEGQSKDLFFHVKDFPNKNVPPRIGEKLKFLIVEDNGKFKADHIVRLDIKQEVPVAQNNDLHEDIETKASPRYEKKKLSTTSKIITISGLVIIVILAVLIYNKYQSYQVQKQQKLEGLIVEQQRIVAEQRAAQGDLAMQGLSEQGRKNLENRGTELRSQNNPINSKTSETVSPSMSQFKCDGREHCSQMGSYEEALFFIRNCPNTKMDGDGDGIPCESQF</sequence>
<dbReference type="SUPFAM" id="SSF50249">
    <property type="entry name" value="Nucleic acid-binding proteins"/>
    <property type="match status" value="1"/>
</dbReference>
<feature type="region of interest" description="Disordered" evidence="2">
    <location>
        <begin position="170"/>
        <end position="196"/>
    </location>
</feature>
<dbReference type="GO" id="GO:0005829">
    <property type="term" value="C:cytosol"/>
    <property type="evidence" value="ECO:0007669"/>
    <property type="project" value="UniProtKB-ARBA"/>
</dbReference>
<reference evidence="4 5" key="1">
    <citation type="submission" date="2019-11" db="EMBL/GenBank/DDBJ databases">
        <title>FDA dAtabase for Regulatory Grade micrObial Sequences (FDA-ARGOS): Supporting development and validation of Infectious Disease Dx tests.</title>
        <authorList>
            <person name="Patel R."/>
            <person name="Rucinski S."/>
            <person name="Tallon L."/>
            <person name="Sadzewicz L."/>
            <person name="Vavikolanu K."/>
            <person name="Mehta A."/>
            <person name="Aluvathingal J."/>
            <person name="Nadendla S."/>
            <person name="Nandy P."/>
            <person name="Geyer C."/>
            <person name="Yan Y."/>
            <person name="Sichtig H."/>
        </authorList>
    </citation>
    <scope>NUCLEOTIDE SEQUENCE [LARGE SCALE GENOMIC DNA]</scope>
    <source>
        <strain evidence="4 5">FDAARGOS_557</strain>
    </source>
</reference>
<gene>
    <name evidence="4" type="ORF">FOB19_05005</name>
</gene>
<dbReference type="InterPro" id="IPR002059">
    <property type="entry name" value="CSP_DNA-bd"/>
</dbReference>